<name>A0A0U9HP50_9FIRM</name>
<dbReference type="SUPFAM" id="SSF53383">
    <property type="entry name" value="PLP-dependent transferases"/>
    <property type="match status" value="1"/>
</dbReference>
<dbReference type="GO" id="GO:0018826">
    <property type="term" value="F:methionine gamma-lyase activity"/>
    <property type="evidence" value="ECO:0007669"/>
    <property type="project" value="UniProtKB-EC"/>
</dbReference>
<comment type="similarity">
    <text evidence="2 9">Belongs to the trans-sulfuration enzymes family.</text>
</comment>
<dbReference type="RefSeq" id="WP_059033049.1">
    <property type="nucleotide sequence ID" value="NZ_BSDN01000010.1"/>
</dbReference>
<comment type="catalytic activity">
    <reaction evidence="7">
        <text>L-methionine + H2O = methanethiol + 2-oxobutanoate + NH4(+)</text>
        <dbReference type="Rhea" id="RHEA:23800"/>
        <dbReference type="ChEBI" id="CHEBI:15377"/>
        <dbReference type="ChEBI" id="CHEBI:16007"/>
        <dbReference type="ChEBI" id="CHEBI:16763"/>
        <dbReference type="ChEBI" id="CHEBI:28938"/>
        <dbReference type="ChEBI" id="CHEBI:57844"/>
        <dbReference type="EC" id="4.4.1.11"/>
    </reaction>
    <physiologicalReaction direction="left-to-right" evidence="7">
        <dbReference type="Rhea" id="RHEA:23801"/>
    </physiologicalReaction>
</comment>
<evidence type="ECO:0000256" key="5">
    <source>
        <dbReference type="ARBA" id="ARBA00047199"/>
    </source>
</evidence>
<dbReference type="AlphaFoldDB" id="A0A0U9HP50"/>
<evidence type="ECO:0000256" key="6">
    <source>
        <dbReference type="ARBA" id="ARBA00048780"/>
    </source>
</evidence>
<evidence type="ECO:0000313" key="11">
    <source>
        <dbReference type="Proteomes" id="UP000062160"/>
    </source>
</evidence>
<evidence type="ECO:0000256" key="9">
    <source>
        <dbReference type="RuleBase" id="RU362118"/>
    </source>
</evidence>
<dbReference type="Pfam" id="PF01053">
    <property type="entry name" value="Cys_Met_Meta_PP"/>
    <property type="match status" value="1"/>
</dbReference>
<keyword evidence="10" id="KW-0456">Lyase</keyword>
<dbReference type="PROSITE" id="PS00868">
    <property type="entry name" value="CYS_MET_METAB_PP"/>
    <property type="match status" value="1"/>
</dbReference>
<keyword evidence="3 8" id="KW-0663">Pyridoxal phosphate</keyword>
<evidence type="ECO:0000256" key="8">
    <source>
        <dbReference type="PIRSR" id="PIRSR001434-2"/>
    </source>
</evidence>
<dbReference type="InterPro" id="IPR015422">
    <property type="entry name" value="PyrdxlP-dep_Trfase_small"/>
</dbReference>
<dbReference type="EMBL" id="DF977002">
    <property type="protein sequence ID" value="GAQ25649.1"/>
    <property type="molecule type" value="Genomic_DNA"/>
</dbReference>
<evidence type="ECO:0000256" key="4">
    <source>
        <dbReference type="ARBA" id="ARBA00047175"/>
    </source>
</evidence>
<dbReference type="OrthoDB" id="9780685at2"/>
<dbReference type="GO" id="GO:0030170">
    <property type="term" value="F:pyridoxal phosphate binding"/>
    <property type="evidence" value="ECO:0007669"/>
    <property type="project" value="InterPro"/>
</dbReference>
<dbReference type="InterPro" id="IPR000277">
    <property type="entry name" value="Cys/Met-Metab_PyrdxlP-dep_enz"/>
</dbReference>
<comment type="catalytic activity">
    <reaction evidence="6">
        <text>L-homocysteine + H2O = 2-oxobutanoate + hydrogen sulfide + NH4(+) + H(+)</text>
        <dbReference type="Rhea" id="RHEA:14501"/>
        <dbReference type="ChEBI" id="CHEBI:15377"/>
        <dbReference type="ChEBI" id="CHEBI:15378"/>
        <dbReference type="ChEBI" id="CHEBI:16763"/>
        <dbReference type="ChEBI" id="CHEBI:28938"/>
        <dbReference type="ChEBI" id="CHEBI:29919"/>
        <dbReference type="ChEBI" id="CHEBI:58199"/>
        <dbReference type="EC" id="4.4.1.2"/>
    </reaction>
    <physiologicalReaction direction="left-to-right" evidence="6">
        <dbReference type="Rhea" id="RHEA:14502"/>
    </physiologicalReaction>
</comment>
<keyword evidence="11" id="KW-1185">Reference proteome</keyword>
<dbReference type="EC" id="4.4.1.2" evidence="4"/>
<dbReference type="PANTHER" id="PTHR11808:SF80">
    <property type="entry name" value="CYSTATHIONINE GAMMA-LYASE"/>
    <property type="match status" value="1"/>
</dbReference>
<protein>
    <recommendedName>
        <fullName evidence="4">homocysteine desulfhydrase</fullName>
        <ecNumber evidence="4">4.4.1.2</ecNumber>
    </recommendedName>
    <alternativeName>
        <fullName evidence="5">Homocysteine desulfhydrase</fullName>
    </alternativeName>
</protein>
<comment type="cofactor">
    <cofactor evidence="1 9">
        <name>pyridoxal 5'-phosphate</name>
        <dbReference type="ChEBI" id="CHEBI:597326"/>
    </cofactor>
</comment>
<gene>
    <name evidence="10" type="ORF">TSYNT_8185</name>
</gene>
<dbReference type="FunFam" id="3.40.640.10:FF:000046">
    <property type="entry name" value="Cystathionine gamma-lyase"/>
    <property type="match status" value="1"/>
</dbReference>
<evidence type="ECO:0000256" key="1">
    <source>
        <dbReference type="ARBA" id="ARBA00001933"/>
    </source>
</evidence>
<dbReference type="Proteomes" id="UP000062160">
    <property type="component" value="Unassembled WGS sequence"/>
</dbReference>
<dbReference type="InterPro" id="IPR015424">
    <property type="entry name" value="PyrdxlP-dep_Trfase"/>
</dbReference>
<evidence type="ECO:0000313" key="10">
    <source>
        <dbReference type="EMBL" id="GAQ25649.1"/>
    </source>
</evidence>
<dbReference type="PANTHER" id="PTHR11808">
    <property type="entry name" value="TRANS-SULFURATION ENZYME FAMILY MEMBER"/>
    <property type="match status" value="1"/>
</dbReference>
<dbReference type="Gene3D" id="3.90.1150.10">
    <property type="entry name" value="Aspartate Aminotransferase, domain 1"/>
    <property type="match status" value="1"/>
</dbReference>
<dbReference type="InterPro" id="IPR015421">
    <property type="entry name" value="PyrdxlP-dep_Trfase_major"/>
</dbReference>
<accession>A0A0U9HP50</accession>
<dbReference type="STRING" id="224999.GCA_001485475_01685"/>
<dbReference type="CDD" id="cd00614">
    <property type="entry name" value="CGS_like"/>
    <property type="match status" value="1"/>
</dbReference>
<evidence type="ECO:0000256" key="7">
    <source>
        <dbReference type="ARBA" id="ARBA00052699"/>
    </source>
</evidence>
<reference evidence="10" key="1">
    <citation type="journal article" date="2016" name="Genome Announc.">
        <title>Draft Genome Sequence of the Syntrophic Lactate-Degrading Bacterium Tepidanaerobacter syntrophicus JLT.</title>
        <authorList>
            <person name="Matsuura N."/>
            <person name="Ohashi A."/>
            <person name="Tourlousse D.M."/>
            <person name="Sekiguchi Y."/>
        </authorList>
    </citation>
    <scope>NUCLEOTIDE SEQUENCE [LARGE SCALE GENOMIC DNA]</scope>
    <source>
        <strain evidence="10">JL</strain>
    </source>
</reference>
<dbReference type="GO" id="GO:0047982">
    <property type="term" value="F:homocysteine desulfhydrase activity"/>
    <property type="evidence" value="ECO:0007669"/>
    <property type="project" value="UniProtKB-EC"/>
</dbReference>
<organism evidence="10">
    <name type="scientific">Tepidanaerobacter syntrophicus</name>
    <dbReference type="NCBI Taxonomy" id="224999"/>
    <lineage>
        <taxon>Bacteria</taxon>
        <taxon>Bacillati</taxon>
        <taxon>Bacillota</taxon>
        <taxon>Clostridia</taxon>
        <taxon>Thermosediminibacterales</taxon>
        <taxon>Tepidanaerobacteraceae</taxon>
        <taxon>Tepidanaerobacter</taxon>
    </lineage>
</organism>
<proteinExistence type="inferred from homology"/>
<feature type="modified residue" description="N6-(pyridoxal phosphate)lysine" evidence="8">
    <location>
        <position position="205"/>
    </location>
</feature>
<dbReference type="Gene3D" id="3.40.640.10">
    <property type="entry name" value="Type I PLP-dependent aspartate aminotransferase-like (Major domain)"/>
    <property type="match status" value="1"/>
</dbReference>
<evidence type="ECO:0000256" key="3">
    <source>
        <dbReference type="ARBA" id="ARBA00022898"/>
    </source>
</evidence>
<dbReference type="GO" id="GO:0005737">
    <property type="term" value="C:cytoplasm"/>
    <property type="evidence" value="ECO:0007669"/>
    <property type="project" value="TreeGrafter"/>
</dbReference>
<evidence type="ECO:0000256" key="2">
    <source>
        <dbReference type="ARBA" id="ARBA00009077"/>
    </source>
</evidence>
<sequence length="391" mass="43653">MNKKYMTKLTHTGEKVMPSVSAPKVPPIYMSSVFSFDSVEELDEVYEGTPGYVYSRMGNPNHDSLEEILATIDEGEDALVYSSGMGAISMSLLANIKSQDHIISSNVLYGGTWELLTEELKKFNVEVTFLDFNKDDIEPYFKPNTKVVYMETISNPLMEVADIRKIAKIAHQHNAKLIVDNTFATPVVCQPLKLGADIVVYSLTKYMGGHSDVIGGGVVSDKETIENIRHVGAIYGPTMSPFDAWLITRSLRTLELRMRQHSQNAMKLAEYLENHKKVKKVYYPGLASSPSKNIAEEIFYNGLFGGMMSVDLVGEEEEACKFIDSLEKVKLVPSLAGVTTTMSYPAKTSHRSMSRKERQDAGISDSLLRISVGLEEIEDIIEEFNKAFEKI</sequence>
<dbReference type="GO" id="GO:0019346">
    <property type="term" value="P:transsulfuration"/>
    <property type="evidence" value="ECO:0007669"/>
    <property type="project" value="InterPro"/>
</dbReference>
<dbReference type="PIRSF" id="PIRSF001434">
    <property type="entry name" value="CGS"/>
    <property type="match status" value="1"/>
</dbReference>
<dbReference type="InterPro" id="IPR054542">
    <property type="entry name" value="Cys_met_metab_PP"/>
</dbReference>